<dbReference type="PANTHER" id="PTHR43580:SF2">
    <property type="entry name" value="CYTOKINE-LIKE NUCLEAR FACTOR N-PAC"/>
    <property type="match status" value="1"/>
</dbReference>
<feature type="domain" description="6-phosphogluconate dehydrogenase NADP-binding" evidence="1">
    <location>
        <begin position="4"/>
        <end position="57"/>
    </location>
</feature>
<dbReference type="Proteomes" id="UP000569951">
    <property type="component" value="Unassembled WGS sequence"/>
</dbReference>
<sequence length="131" mass="13883">MYSRALEAAVRAAKGRDVEAPVSGSRQRAEARPLVAMLAGEATAVKEVRPPLEPLCHHRVRCGAVSQALRMKLTVNLFLIVTAPAKPGFLEVLGAALLASAVSRVKAQVQPPPLRLGRFMTVHATSLAGGR</sequence>
<dbReference type="SUPFAM" id="SSF51735">
    <property type="entry name" value="NAD(P)-binding Rossmann-fold domains"/>
    <property type="match status" value="1"/>
</dbReference>
<evidence type="ECO:0000313" key="2">
    <source>
        <dbReference type="EMBL" id="MBB6099719.1"/>
    </source>
</evidence>
<dbReference type="Pfam" id="PF03446">
    <property type="entry name" value="NAD_binding_2"/>
    <property type="match status" value="1"/>
</dbReference>
<dbReference type="AlphaFoldDB" id="A0A841I627"/>
<name>A0A841I627_9DEIO</name>
<comment type="caution">
    <text evidence="2">The sequence shown here is derived from an EMBL/GenBank/DDBJ whole genome shotgun (WGS) entry which is preliminary data.</text>
</comment>
<gene>
    <name evidence="2" type="ORF">HNR42_003177</name>
</gene>
<accession>A0A841I627</accession>
<keyword evidence="3" id="KW-1185">Reference proteome</keyword>
<organism evidence="2 3">
    <name type="scientific">Deinobacterium chartae</name>
    <dbReference type="NCBI Taxonomy" id="521158"/>
    <lineage>
        <taxon>Bacteria</taxon>
        <taxon>Thermotogati</taxon>
        <taxon>Deinococcota</taxon>
        <taxon>Deinococci</taxon>
        <taxon>Deinococcales</taxon>
        <taxon>Deinococcaceae</taxon>
        <taxon>Deinobacterium</taxon>
    </lineage>
</organism>
<dbReference type="PANTHER" id="PTHR43580">
    <property type="entry name" value="OXIDOREDUCTASE GLYR1-RELATED"/>
    <property type="match status" value="1"/>
</dbReference>
<proteinExistence type="predicted"/>
<dbReference type="RefSeq" id="WP_221277154.1">
    <property type="nucleotide sequence ID" value="NZ_JACHHG010000014.1"/>
</dbReference>
<dbReference type="GO" id="GO:0050661">
    <property type="term" value="F:NADP binding"/>
    <property type="evidence" value="ECO:0007669"/>
    <property type="project" value="InterPro"/>
</dbReference>
<evidence type="ECO:0000313" key="3">
    <source>
        <dbReference type="Proteomes" id="UP000569951"/>
    </source>
</evidence>
<reference evidence="2 3" key="1">
    <citation type="submission" date="2020-08" db="EMBL/GenBank/DDBJ databases">
        <title>Genomic Encyclopedia of Type Strains, Phase IV (KMG-IV): sequencing the most valuable type-strain genomes for metagenomic binning, comparative biology and taxonomic classification.</title>
        <authorList>
            <person name="Goeker M."/>
        </authorList>
    </citation>
    <scope>NUCLEOTIDE SEQUENCE [LARGE SCALE GENOMIC DNA]</scope>
    <source>
        <strain evidence="2 3">DSM 21458</strain>
    </source>
</reference>
<dbReference type="InterPro" id="IPR006115">
    <property type="entry name" value="6PGDH_NADP-bd"/>
</dbReference>
<dbReference type="EMBL" id="JACHHG010000014">
    <property type="protein sequence ID" value="MBB6099719.1"/>
    <property type="molecule type" value="Genomic_DNA"/>
</dbReference>
<dbReference type="InterPro" id="IPR036291">
    <property type="entry name" value="NAD(P)-bd_dom_sf"/>
</dbReference>
<protein>
    <submittedName>
        <fullName evidence="2">3-hydroxyisobutyrate dehydrogenase-like beta-hydroxyacid dehydrogenase</fullName>
    </submittedName>
</protein>
<dbReference type="Gene3D" id="3.40.50.720">
    <property type="entry name" value="NAD(P)-binding Rossmann-like Domain"/>
    <property type="match status" value="1"/>
</dbReference>
<dbReference type="InterPro" id="IPR051265">
    <property type="entry name" value="HIBADH-related_NP60_sf"/>
</dbReference>
<evidence type="ECO:0000259" key="1">
    <source>
        <dbReference type="Pfam" id="PF03446"/>
    </source>
</evidence>